<organism evidence="2 3">
    <name type="scientific">Bacillus spongiae</name>
    <dbReference type="NCBI Taxonomy" id="2683610"/>
    <lineage>
        <taxon>Bacteria</taxon>
        <taxon>Bacillati</taxon>
        <taxon>Bacillota</taxon>
        <taxon>Bacilli</taxon>
        <taxon>Bacillales</taxon>
        <taxon>Bacillaceae</taxon>
        <taxon>Bacillus</taxon>
    </lineage>
</organism>
<evidence type="ECO:0000259" key="1">
    <source>
        <dbReference type="PROSITE" id="PS51186"/>
    </source>
</evidence>
<accession>A0ABU8HAJ6</accession>
<name>A0ABU8HAJ6_9BACI</name>
<dbReference type="Proteomes" id="UP001312865">
    <property type="component" value="Unassembled WGS sequence"/>
</dbReference>
<dbReference type="InterPro" id="IPR000182">
    <property type="entry name" value="GNAT_dom"/>
</dbReference>
<keyword evidence="2" id="KW-0012">Acyltransferase</keyword>
<feature type="domain" description="N-acetyltransferase" evidence="1">
    <location>
        <begin position="3"/>
        <end position="158"/>
    </location>
</feature>
<dbReference type="Gene3D" id="3.40.630.30">
    <property type="match status" value="1"/>
</dbReference>
<sequence length="179" mass="20079">MEIIIRPELKKEYSKTEEVVKRAFSNVEISDKTEHLLVNRIRKSNAFIPELSLLALNENKDRIGHILFSKVAIVDGGDAVEALALAPLSVEPEYQRKGVGSQLVHMGIKKARELGYHSVIVLGHSEYYPKFGFKPASLWNIQAPFDVPDEIFMALELKPNALENVQGIVQYSSAFSDLD</sequence>
<comment type="caution">
    <text evidence="2">The sequence shown here is derived from an EMBL/GenBank/DDBJ whole genome shotgun (WGS) entry which is preliminary data.</text>
</comment>
<dbReference type="InterPro" id="IPR016181">
    <property type="entry name" value="Acyl_CoA_acyltransferase"/>
</dbReference>
<evidence type="ECO:0000313" key="2">
    <source>
        <dbReference type="EMBL" id="MEI5906236.1"/>
    </source>
</evidence>
<dbReference type="EMBL" id="JBBAXC010000002">
    <property type="protein sequence ID" value="MEI5906236.1"/>
    <property type="molecule type" value="Genomic_DNA"/>
</dbReference>
<dbReference type="SUPFAM" id="SSF55729">
    <property type="entry name" value="Acyl-CoA N-acyltransferases (Nat)"/>
    <property type="match status" value="1"/>
</dbReference>
<dbReference type="PROSITE" id="PS51186">
    <property type="entry name" value="GNAT"/>
    <property type="match status" value="1"/>
</dbReference>
<dbReference type="CDD" id="cd04301">
    <property type="entry name" value="NAT_SF"/>
    <property type="match status" value="1"/>
</dbReference>
<dbReference type="Pfam" id="PF00583">
    <property type="entry name" value="Acetyltransf_1"/>
    <property type="match status" value="1"/>
</dbReference>
<keyword evidence="2" id="KW-0808">Transferase</keyword>
<proteinExistence type="predicted"/>
<dbReference type="EC" id="2.3.1.-" evidence="2"/>
<gene>
    <name evidence="2" type="ORF">WAK64_04005</name>
</gene>
<evidence type="ECO:0000313" key="3">
    <source>
        <dbReference type="Proteomes" id="UP001312865"/>
    </source>
</evidence>
<keyword evidence="3" id="KW-1185">Reference proteome</keyword>
<reference evidence="2 3" key="1">
    <citation type="journal article" date="2018" name="J. Microbiol.">
        <title>Bacillus spongiae sp. nov., isolated from sponge of Jeju Island.</title>
        <authorList>
            <person name="Lee G.E."/>
            <person name="Im W.T."/>
            <person name="Park J.S."/>
        </authorList>
    </citation>
    <scope>NUCLEOTIDE SEQUENCE [LARGE SCALE GENOMIC DNA]</scope>
    <source>
        <strain evidence="2 3">135PIL107-10</strain>
    </source>
</reference>
<dbReference type="RefSeq" id="WP_336585654.1">
    <property type="nucleotide sequence ID" value="NZ_JBBAXC010000002.1"/>
</dbReference>
<dbReference type="GO" id="GO:0016746">
    <property type="term" value="F:acyltransferase activity"/>
    <property type="evidence" value="ECO:0007669"/>
    <property type="project" value="UniProtKB-KW"/>
</dbReference>
<protein>
    <submittedName>
        <fullName evidence="2">N-acetyltransferase</fullName>
        <ecNumber evidence="2">2.3.1.-</ecNumber>
    </submittedName>
</protein>